<organism evidence="10 11">
    <name type="scientific">Thanatephorus cucumeris (strain AG1-IA)</name>
    <name type="common">Rice sheath blight fungus</name>
    <name type="synonym">Rhizoctonia solani</name>
    <dbReference type="NCBI Taxonomy" id="983506"/>
    <lineage>
        <taxon>Eukaryota</taxon>
        <taxon>Fungi</taxon>
        <taxon>Dikarya</taxon>
        <taxon>Basidiomycota</taxon>
        <taxon>Agaricomycotina</taxon>
        <taxon>Agaricomycetes</taxon>
        <taxon>Cantharellales</taxon>
        <taxon>Ceratobasidiaceae</taxon>
        <taxon>Rhizoctonia</taxon>
        <taxon>Rhizoctonia solani AG-1</taxon>
    </lineage>
</organism>
<dbReference type="Pfam" id="PF12867">
    <property type="entry name" value="DinB_2"/>
    <property type="match status" value="1"/>
</dbReference>
<dbReference type="OrthoDB" id="659at2759"/>
<dbReference type="EMBL" id="AFRT01000455">
    <property type="protein sequence ID" value="ELU43970.1"/>
    <property type="molecule type" value="Genomic_DNA"/>
</dbReference>
<evidence type="ECO:0000256" key="5">
    <source>
        <dbReference type="ARBA" id="ARBA00037882"/>
    </source>
</evidence>
<accession>L8X163</accession>
<dbReference type="SUPFAM" id="SSF56436">
    <property type="entry name" value="C-type lectin-like"/>
    <property type="match status" value="1"/>
</dbReference>
<proteinExistence type="predicted"/>
<feature type="compositionally biased region" description="Basic and acidic residues" evidence="6">
    <location>
        <begin position="204"/>
        <end position="217"/>
    </location>
</feature>
<dbReference type="GO" id="GO:0008757">
    <property type="term" value="F:S-adenosylmethionine-dependent methyltransferase activity"/>
    <property type="evidence" value="ECO:0007669"/>
    <property type="project" value="InterPro"/>
</dbReference>
<dbReference type="InterPro" id="IPR019257">
    <property type="entry name" value="MeTrfase_dom"/>
</dbReference>
<dbReference type="SUPFAM" id="SSF53335">
    <property type="entry name" value="S-adenosyl-L-methionine-dependent methyltransferases"/>
    <property type="match status" value="1"/>
</dbReference>
<dbReference type="InterPro" id="IPR051128">
    <property type="entry name" value="EgtD_Methyltrsf_superfamily"/>
</dbReference>
<name>L8X163_THACA</name>
<evidence type="ECO:0000256" key="2">
    <source>
        <dbReference type="ARBA" id="ARBA00022679"/>
    </source>
</evidence>
<keyword evidence="4" id="KW-0408">Iron</keyword>
<dbReference type="SUPFAM" id="SSF109854">
    <property type="entry name" value="DinB/YfiT-like putative metalloenzymes"/>
    <property type="match status" value="1"/>
</dbReference>
<feature type="compositionally biased region" description="Polar residues" evidence="6">
    <location>
        <begin position="225"/>
        <end position="238"/>
    </location>
</feature>
<dbReference type="PANTHER" id="PTHR43397:SF1">
    <property type="entry name" value="ERGOTHIONEINE BIOSYNTHESIS PROTEIN 1"/>
    <property type="match status" value="1"/>
</dbReference>
<dbReference type="STRING" id="983506.L8X163"/>
<dbReference type="GO" id="GO:0032259">
    <property type="term" value="P:methylation"/>
    <property type="evidence" value="ECO:0007669"/>
    <property type="project" value="UniProtKB-KW"/>
</dbReference>
<keyword evidence="11" id="KW-1185">Reference proteome</keyword>
<dbReference type="Gene3D" id="3.40.50.150">
    <property type="entry name" value="Vaccinia Virus protein VP39"/>
    <property type="match status" value="1"/>
</dbReference>
<evidence type="ECO:0000259" key="8">
    <source>
        <dbReference type="Pfam" id="PF10017"/>
    </source>
</evidence>
<protein>
    <submittedName>
        <fullName evidence="10">N2227-like domain-containing protein</fullName>
    </submittedName>
</protein>
<feature type="domain" description="Histidine-specific methyltransferase SAM-dependent" evidence="8">
    <location>
        <begin position="283"/>
        <end position="455"/>
    </location>
</feature>
<dbReference type="PANTHER" id="PTHR43397">
    <property type="entry name" value="ERGOTHIONEINE BIOSYNTHESIS PROTEIN 1"/>
    <property type="match status" value="1"/>
</dbReference>
<sequence>MTPCPHVHFPTTSRGPGAYLYKCRLGSYPSPSNTVVDAIIEGLSKPSGSRSLPTLLLYNERGLRLYDDITTKAPEYYLFSCEEQILSDHGDDIVRTMGAARRGEEVVIELGAGALRKTSHFLLALARAAKTVGPGEKPEVSYYALDLERPELVRTLRELSASIGNELAGRVSFGGMWGTYDGGVAFVKRGGLQELQLNQGVSSKLDDLETERGRPTDRIPVVRTAQPTPTPSESNSASPPHDDTLAAPVVPTISGSAAQTPNRSALPTPPSSLPSPAEKSTSIPIQLLFLGSSIGNFTPGGAVDFLRALPLRAGSGDTLLLGLDQKNDGNLVQRAYDDPQGYTRAFALNGIQHAEEITGGLIDSSKWSYVEKYNEALGRHEGYYKSNVKQTIKFATSAGHSQDNAIELDEGELVNFEYSYKYSETDALALFAAANLRVVRRWQDKKRLYSLWLLERASFTFSVPVSSQPLAAVVNSDDSGIVNKSSSLFPSIPTRNEWTNSWKAWDAITIGMIPPEMLHQKPIDLRHKCLFYLGHIPAFLDIHLSRLLDEKHTEPEYFKNIFERGIDPHVDDPTQIHVVPVKDEDWPSLKEILSFRDQVRARLIQLYDDFESGKRTLTRTIGRVLWMTFEHETLHAETLLYMLLQRAGSGTIPPATIVPDWKTLAKGWDAEVRATSNAPTTLRVGPADVTVGHDDFESEDATAPEGWQSSYEFGWDNEHPKRTVSISGVDISNRPITNGDYLAFLSKESRLGEQDLPASWVLVEGEICVRTLYGPVEFDTARHWPLAASYDEIAAYARAQGGRLPSEAELLAFRDQYDGTSAGKGNFAYRNWHYIPPRPSTHEERGHNGGVWEWTSTLMHLGGSYATIPRLAMRRSLVNFYQHNYPYAWVGGRVCFDSRASRLPSGDFHQSSCLGPMIPGSLRLRILQDSRLSAISLPPRPSFSKHRKLHPSSSRVSYAATAFTRERALRSYSRYESLARGELSSKRRGLNDLRGRHARIANEVGYNRKLDRFLEAISMNSLITSKIVGWSILQKSPLPSGVEVLGAYGGNRWSGDGPTDLSRVVEALKHCVRDWSSDAYEERARVFTPILNILRQVPIHRRSDTKVLVPGAGLCRLAWEIARMGFDVTADEVSSYMTLPFRMMLDETATPAENYHTVCPHYSWFSHTRSNDSLFQSASFPDTLPRIDKENVLVDCWSSDNTTHKSSGELYTPGGKFELIESDFLSLSPPDRSGAADDASTQDFLQSGSLAVVPAQPRDRGYDFIVTLFFIDTATNVLAYLDQIHALLRSNYGWAGTASDMDPSFTGTWVNLGPLLWPPGASIEPSLEEVLALSERVGLSIVGEDCSAESSNRPMNPIESRRTLECQYTANRAGMMKWMYQAEFWVAKRRDD</sequence>
<dbReference type="InterPro" id="IPR024775">
    <property type="entry name" value="DinB-like"/>
</dbReference>
<evidence type="ECO:0000256" key="3">
    <source>
        <dbReference type="ARBA" id="ARBA00023002"/>
    </source>
</evidence>
<dbReference type="InterPro" id="IPR034660">
    <property type="entry name" value="DinB/YfiT-like"/>
</dbReference>
<feature type="compositionally biased region" description="Polar residues" evidence="6">
    <location>
        <begin position="253"/>
        <end position="263"/>
    </location>
</feature>
<dbReference type="Pfam" id="PF03781">
    <property type="entry name" value="FGE-sulfatase"/>
    <property type="match status" value="1"/>
</dbReference>
<feature type="domain" description="DinB-like" evidence="9">
    <location>
        <begin position="501"/>
        <end position="638"/>
    </location>
</feature>
<evidence type="ECO:0000256" key="1">
    <source>
        <dbReference type="ARBA" id="ARBA00022603"/>
    </source>
</evidence>
<keyword evidence="2" id="KW-0808">Transferase</keyword>
<evidence type="ECO:0000313" key="10">
    <source>
        <dbReference type="EMBL" id="ELU43970.1"/>
    </source>
</evidence>
<feature type="domain" description="Sulfatase-modifying factor enzyme-like" evidence="7">
    <location>
        <begin position="711"/>
        <end position="829"/>
    </location>
</feature>
<dbReference type="InterPro" id="IPR012901">
    <property type="entry name" value="CARME"/>
</dbReference>
<evidence type="ECO:0000256" key="6">
    <source>
        <dbReference type="SAM" id="MobiDB-lite"/>
    </source>
</evidence>
<comment type="pathway">
    <text evidence="5">Amino-acid biosynthesis; ergothioneine biosynthesis.</text>
</comment>
<dbReference type="HOGENOM" id="CLU_254863_0_0_1"/>
<dbReference type="Gene3D" id="3.90.1580.10">
    <property type="entry name" value="paralog of FGE (formylglycine-generating enzyme)"/>
    <property type="match status" value="1"/>
</dbReference>
<feature type="region of interest" description="Disordered" evidence="6">
    <location>
        <begin position="203"/>
        <end position="279"/>
    </location>
</feature>
<dbReference type="Proteomes" id="UP000011668">
    <property type="component" value="Unassembled WGS sequence"/>
</dbReference>
<evidence type="ECO:0000256" key="4">
    <source>
        <dbReference type="ARBA" id="ARBA00023004"/>
    </source>
</evidence>
<comment type="caution">
    <text evidence="10">The sequence shown here is derived from an EMBL/GenBank/DDBJ whole genome shotgun (WGS) entry which is preliminary data.</text>
</comment>
<keyword evidence="3" id="KW-0560">Oxidoreductase</keyword>
<feature type="domain" description="Histidine-specific methyltransferase SAM-dependent" evidence="8">
    <location>
        <begin position="37"/>
        <end position="185"/>
    </location>
</feature>
<dbReference type="SMART" id="SM01296">
    <property type="entry name" value="N2227"/>
    <property type="match status" value="1"/>
</dbReference>
<dbReference type="Pfam" id="PF07942">
    <property type="entry name" value="CARME"/>
    <property type="match status" value="1"/>
</dbReference>
<evidence type="ECO:0000259" key="9">
    <source>
        <dbReference type="Pfam" id="PF12867"/>
    </source>
</evidence>
<dbReference type="InterPro" id="IPR005532">
    <property type="entry name" value="SUMF_dom"/>
</dbReference>
<keyword evidence="1" id="KW-0489">Methyltransferase</keyword>
<dbReference type="InterPro" id="IPR029063">
    <property type="entry name" value="SAM-dependent_MTases_sf"/>
</dbReference>
<dbReference type="InterPro" id="IPR016187">
    <property type="entry name" value="CTDL_fold"/>
</dbReference>
<dbReference type="Pfam" id="PF10017">
    <property type="entry name" value="Methyltransf_33"/>
    <property type="match status" value="2"/>
</dbReference>
<reference evidence="10 11" key="1">
    <citation type="journal article" date="2013" name="Nat. Commun.">
        <title>The evolution and pathogenic mechanisms of the rice sheath blight pathogen.</title>
        <authorList>
            <person name="Zheng A."/>
            <person name="Lin R."/>
            <person name="Xu L."/>
            <person name="Qin P."/>
            <person name="Tang C."/>
            <person name="Ai P."/>
            <person name="Zhang D."/>
            <person name="Liu Y."/>
            <person name="Sun Z."/>
            <person name="Feng H."/>
            <person name="Wang Y."/>
            <person name="Chen Y."/>
            <person name="Liang X."/>
            <person name="Fu R."/>
            <person name="Li Q."/>
            <person name="Zhang J."/>
            <person name="Yu X."/>
            <person name="Xie Z."/>
            <person name="Ding L."/>
            <person name="Guan P."/>
            <person name="Tang J."/>
            <person name="Liang Y."/>
            <person name="Wang S."/>
            <person name="Deng Q."/>
            <person name="Li S."/>
            <person name="Zhu J."/>
            <person name="Wang L."/>
            <person name="Liu H."/>
            <person name="Li P."/>
        </authorList>
    </citation>
    <scope>NUCLEOTIDE SEQUENCE [LARGE SCALE GENOMIC DNA]</scope>
    <source>
        <strain evidence="11">AG-1 IA</strain>
    </source>
</reference>
<gene>
    <name evidence="10" type="ORF">AG1IA_01999</name>
</gene>
<evidence type="ECO:0000259" key="7">
    <source>
        <dbReference type="Pfam" id="PF03781"/>
    </source>
</evidence>
<evidence type="ECO:0000313" key="11">
    <source>
        <dbReference type="Proteomes" id="UP000011668"/>
    </source>
</evidence>
<dbReference type="InterPro" id="IPR042095">
    <property type="entry name" value="SUMF_sf"/>
</dbReference>